<organism evidence="8 9">
    <name type="scientific">Holothuria leucospilota</name>
    <name type="common">Black long sea cucumber</name>
    <name type="synonym">Mertensiothuria leucospilota</name>
    <dbReference type="NCBI Taxonomy" id="206669"/>
    <lineage>
        <taxon>Eukaryota</taxon>
        <taxon>Metazoa</taxon>
        <taxon>Echinodermata</taxon>
        <taxon>Eleutherozoa</taxon>
        <taxon>Echinozoa</taxon>
        <taxon>Holothuroidea</taxon>
        <taxon>Aspidochirotacea</taxon>
        <taxon>Aspidochirotida</taxon>
        <taxon>Holothuriidae</taxon>
        <taxon>Holothuria</taxon>
    </lineage>
</organism>
<evidence type="ECO:0000313" key="8">
    <source>
        <dbReference type="EMBL" id="KAJ8030323.1"/>
    </source>
</evidence>
<evidence type="ECO:0000256" key="2">
    <source>
        <dbReference type="ARBA" id="ARBA00005227"/>
    </source>
</evidence>
<accession>A0A9Q1BPH2</accession>
<evidence type="ECO:0000256" key="5">
    <source>
        <dbReference type="ARBA" id="ARBA00022989"/>
    </source>
</evidence>
<evidence type="ECO:0000256" key="1">
    <source>
        <dbReference type="ARBA" id="ARBA00004141"/>
    </source>
</evidence>
<dbReference type="InterPro" id="IPR004240">
    <property type="entry name" value="EMP70"/>
</dbReference>
<dbReference type="AlphaFoldDB" id="A0A9Q1BPH2"/>
<dbReference type="GO" id="GO:0072657">
    <property type="term" value="P:protein localization to membrane"/>
    <property type="evidence" value="ECO:0007669"/>
    <property type="project" value="TreeGrafter"/>
</dbReference>
<gene>
    <name evidence="8" type="ORF">HOLleu_26701</name>
</gene>
<evidence type="ECO:0000256" key="7">
    <source>
        <dbReference type="RuleBase" id="RU363079"/>
    </source>
</evidence>
<dbReference type="OrthoDB" id="1666796at2759"/>
<name>A0A9Q1BPH2_HOLLE</name>
<evidence type="ECO:0000313" key="9">
    <source>
        <dbReference type="Proteomes" id="UP001152320"/>
    </source>
</evidence>
<dbReference type="Proteomes" id="UP001152320">
    <property type="component" value="Chromosome 13"/>
</dbReference>
<comment type="similarity">
    <text evidence="2 7">Belongs to the nonaspanin (TM9SF) (TC 9.A.2) family.</text>
</comment>
<dbReference type="EMBL" id="JAIZAY010000013">
    <property type="protein sequence ID" value="KAJ8030323.1"/>
    <property type="molecule type" value="Genomic_DNA"/>
</dbReference>
<evidence type="ECO:0000256" key="3">
    <source>
        <dbReference type="ARBA" id="ARBA00022692"/>
    </source>
</evidence>
<dbReference type="PANTHER" id="PTHR10766">
    <property type="entry name" value="TRANSMEMBRANE 9 SUPERFAMILY PROTEIN"/>
    <property type="match status" value="1"/>
</dbReference>
<proteinExistence type="inferred from homology"/>
<keyword evidence="9" id="KW-1185">Reference proteome</keyword>
<dbReference type="GO" id="GO:0016020">
    <property type="term" value="C:membrane"/>
    <property type="evidence" value="ECO:0007669"/>
    <property type="project" value="UniProtKB-SubCell"/>
</dbReference>
<reference evidence="8" key="1">
    <citation type="submission" date="2021-10" db="EMBL/GenBank/DDBJ databases">
        <title>Tropical sea cucumber genome reveals ecological adaptation and Cuvierian tubules defense mechanism.</title>
        <authorList>
            <person name="Chen T."/>
        </authorList>
    </citation>
    <scope>NUCLEOTIDE SEQUENCE</scope>
    <source>
        <strain evidence="8">Nanhai2018</strain>
        <tissue evidence="8">Muscle</tissue>
    </source>
</reference>
<dbReference type="Pfam" id="PF02990">
    <property type="entry name" value="EMP70"/>
    <property type="match status" value="1"/>
</dbReference>
<comment type="caution">
    <text evidence="8">The sequence shown here is derived from an EMBL/GenBank/DDBJ whole genome shotgun (WGS) entry which is preliminary data.</text>
</comment>
<evidence type="ECO:0000256" key="4">
    <source>
        <dbReference type="ARBA" id="ARBA00022729"/>
    </source>
</evidence>
<dbReference type="PANTHER" id="PTHR10766:SF176">
    <property type="entry name" value="TRANSMEMBRANE 9 SUPERFAMILY MEMBER"/>
    <property type="match status" value="1"/>
</dbReference>
<keyword evidence="4" id="KW-0732">Signal</keyword>
<sequence length="160" mass="18215">MGFLTDLSSSWMAIAISVLVLTFLVDTGRVEAMYLPGLAPVSFCKETLASLKKDTDEACKSTVDVYVNRLDSVENVIPYEYDRYDFCQVDEKSSPSENLGQVVFGERIRPSPYKFTFNKTENCQKVCTKTYKVDKKDGDKEDKAKLNLLKKAVLFNYQHH</sequence>
<keyword evidence="5" id="KW-1133">Transmembrane helix</keyword>
<keyword evidence="6" id="KW-0472">Membrane</keyword>
<evidence type="ECO:0000256" key="6">
    <source>
        <dbReference type="ARBA" id="ARBA00023136"/>
    </source>
</evidence>
<protein>
    <recommendedName>
        <fullName evidence="7">Transmembrane 9 superfamily member</fullName>
    </recommendedName>
</protein>
<keyword evidence="3 8" id="KW-0812">Transmembrane</keyword>
<comment type="subcellular location">
    <subcellularLocation>
        <location evidence="1">Membrane</location>
        <topology evidence="1">Multi-pass membrane protein</topology>
    </subcellularLocation>
</comment>